<dbReference type="PANTHER" id="PTHR36174">
    <property type="entry name" value="LIPID II:GLYCINE GLYCYLTRANSFERASE"/>
    <property type="match status" value="1"/>
</dbReference>
<dbReference type="NCBIfam" id="TIGR03019">
    <property type="entry name" value="pepcterm_femAB"/>
    <property type="match status" value="1"/>
</dbReference>
<dbReference type="EMBL" id="NFZT01000001">
    <property type="protein sequence ID" value="OWV34515.1"/>
    <property type="molecule type" value="Genomic_DNA"/>
</dbReference>
<evidence type="ECO:0000313" key="2">
    <source>
        <dbReference type="EMBL" id="OWV34515.1"/>
    </source>
</evidence>
<proteinExistence type="predicted"/>
<keyword evidence="3" id="KW-1185">Reference proteome</keyword>
<dbReference type="AlphaFoldDB" id="A0A219B809"/>
<reference evidence="3" key="1">
    <citation type="submission" date="2017-05" db="EMBL/GenBank/DDBJ databases">
        <authorList>
            <person name="Lin X."/>
        </authorList>
    </citation>
    <scope>NUCLEOTIDE SEQUENCE [LARGE SCALE GENOMIC DNA]</scope>
    <source>
        <strain evidence="3">JLT2012</strain>
    </source>
</reference>
<dbReference type="Pfam" id="PF13480">
    <property type="entry name" value="Acetyltransf_6"/>
    <property type="match status" value="1"/>
</dbReference>
<dbReference type="InterPro" id="IPR017469">
    <property type="entry name" value="PEP-CTERM_FemAB-rel"/>
</dbReference>
<name>A0A219B809_9SPHN</name>
<dbReference type="OrthoDB" id="9773932at2"/>
<evidence type="ECO:0000259" key="1">
    <source>
        <dbReference type="Pfam" id="PF13480"/>
    </source>
</evidence>
<accession>A0A219B809</accession>
<dbReference type="InterPro" id="IPR038740">
    <property type="entry name" value="BioF2-like_GNAT_dom"/>
</dbReference>
<dbReference type="PANTHER" id="PTHR36174:SF1">
    <property type="entry name" value="LIPID II:GLYCINE GLYCYLTRANSFERASE"/>
    <property type="match status" value="1"/>
</dbReference>
<feature type="domain" description="BioF2-like acetyltransferase" evidence="1">
    <location>
        <begin position="148"/>
        <end position="283"/>
    </location>
</feature>
<protein>
    <submittedName>
        <fullName evidence="2">FemAB</fullName>
    </submittedName>
</protein>
<gene>
    <name evidence="2" type="ORF">B5C34_14310</name>
</gene>
<organism evidence="2 3">
    <name type="scientific">Pacificimonas flava</name>
    <dbReference type="NCBI Taxonomy" id="1234595"/>
    <lineage>
        <taxon>Bacteria</taxon>
        <taxon>Pseudomonadati</taxon>
        <taxon>Pseudomonadota</taxon>
        <taxon>Alphaproteobacteria</taxon>
        <taxon>Sphingomonadales</taxon>
        <taxon>Sphingosinicellaceae</taxon>
        <taxon>Pacificimonas</taxon>
    </lineage>
</organism>
<dbReference type="SUPFAM" id="SSF55729">
    <property type="entry name" value="Acyl-CoA N-acyltransferases (Nat)"/>
    <property type="match status" value="1"/>
</dbReference>
<dbReference type="RefSeq" id="WP_088713215.1">
    <property type="nucleotide sequence ID" value="NZ_NFZT01000001.1"/>
</dbReference>
<dbReference type="InterPro" id="IPR050644">
    <property type="entry name" value="PG_Glycine_Bridge_Synth"/>
</dbReference>
<dbReference type="InterPro" id="IPR016181">
    <property type="entry name" value="Acyl_CoA_acyltransferase"/>
</dbReference>
<dbReference type="Gene3D" id="3.40.630.30">
    <property type="match status" value="1"/>
</dbReference>
<sequence>MIEVVTDPAPYDAYIERSAAATPFHRRAWGDAISAATGHRQHHLTALKAGIPVGALPLTEVRSRLFGKSLVSNGFAVGGGPLADDADALEALDGAARDLARDQDIAVVEYRAADDRHTGLARKEDVYADFVKDIASESDENLKAIPRKQRAEVRKSLKSGLRVETGSDERARAAHWSMYSESVRNLGTPVFPKKLFAEILDRFGDDADILTVFHKGAPVASVLSVYHEGTVYPYWGGGVFAARQLRANEHMYWMLMEHARERGCRRFDFGRSKIGTGPYSYKKNWGFEPQPMVYEYMLLEGGEVPDLNPNNPKFALMTKTWAKLPLWLSNRLGPLIAKDLA</sequence>
<comment type="caution">
    <text evidence="2">The sequence shown here is derived from an EMBL/GenBank/DDBJ whole genome shotgun (WGS) entry which is preliminary data.</text>
</comment>
<dbReference type="Proteomes" id="UP000198462">
    <property type="component" value="Unassembled WGS sequence"/>
</dbReference>
<evidence type="ECO:0000313" key="3">
    <source>
        <dbReference type="Proteomes" id="UP000198462"/>
    </source>
</evidence>